<keyword evidence="7" id="KW-0520">NAD</keyword>
<accession>A0A1I2TRN6</accession>
<evidence type="ECO:0000256" key="1">
    <source>
        <dbReference type="ARBA" id="ARBA00001917"/>
    </source>
</evidence>
<evidence type="ECO:0000259" key="8">
    <source>
        <dbReference type="Pfam" id="PF00881"/>
    </source>
</evidence>
<keyword evidence="6" id="KW-0560">Oxidoreductase</keyword>
<reference evidence="10" key="1">
    <citation type="submission" date="2016-10" db="EMBL/GenBank/DDBJ databases">
        <authorList>
            <person name="Varghese N."/>
            <person name="Submissions S."/>
        </authorList>
    </citation>
    <scope>NUCLEOTIDE SEQUENCE [LARGE SCALE GENOMIC DNA]</scope>
    <source>
        <strain evidence="10">FP5</strain>
    </source>
</reference>
<keyword evidence="3" id="KW-0285">Flavoprotein</keyword>
<dbReference type="SUPFAM" id="SSF55469">
    <property type="entry name" value="FMN-dependent nitroreductase-like"/>
    <property type="match status" value="1"/>
</dbReference>
<dbReference type="InterPro" id="IPR029479">
    <property type="entry name" value="Nitroreductase"/>
</dbReference>
<organism evidence="9 10">
    <name type="scientific">Halobacillus alkaliphilus</name>
    <dbReference type="NCBI Taxonomy" id="396056"/>
    <lineage>
        <taxon>Bacteria</taxon>
        <taxon>Bacillati</taxon>
        <taxon>Bacillota</taxon>
        <taxon>Bacilli</taxon>
        <taxon>Bacillales</taxon>
        <taxon>Bacillaceae</taxon>
        <taxon>Halobacillus</taxon>
    </lineage>
</organism>
<evidence type="ECO:0000256" key="7">
    <source>
        <dbReference type="ARBA" id="ARBA00023027"/>
    </source>
</evidence>
<evidence type="ECO:0000256" key="5">
    <source>
        <dbReference type="ARBA" id="ARBA00022857"/>
    </source>
</evidence>
<evidence type="ECO:0000256" key="6">
    <source>
        <dbReference type="ARBA" id="ARBA00023002"/>
    </source>
</evidence>
<dbReference type="Pfam" id="PF00881">
    <property type="entry name" value="Nitroreductase"/>
    <property type="match status" value="1"/>
</dbReference>
<dbReference type="PANTHER" id="PTHR43821">
    <property type="entry name" value="NAD(P)H NITROREDUCTASE YDJA-RELATED"/>
    <property type="match status" value="1"/>
</dbReference>
<sequence length="199" mass="23370">MELVEAIKNRRSIHDFKQEEVPEVLLKEIFTSASWAPTHRMKEPWNIYMFQEEGKQVYADLVLQSYKRKGFFEGYSEEKSQRMKQGIHEFLENIPHHALIFMEKDANAHKYEEDYAAVCAFIQNVQLLAWDKGVGGLWTTSPYLHDDEFIKGVGLNPNLHKLIGVIQMGYPEKVPKAKPRTSMEDKYTLFNYNFTNKLY</sequence>
<protein>
    <submittedName>
        <fullName evidence="9">Nitroreductase</fullName>
    </submittedName>
</protein>
<dbReference type="PANTHER" id="PTHR43821:SF1">
    <property type="entry name" value="NAD(P)H NITROREDUCTASE YDJA-RELATED"/>
    <property type="match status" value="1"/>
</dbReference>
<dbReference type="InterPro" id="IPR052530">
    <property type="entry name" value="NAD(P)H_nitroreductase"/>
</dbReference>
<proteinExistence type="inferred from homology"/>
<evidence type="ECO:0000313" key="9">
    <source>
        <dbReference type="EMBL" id="SFG65106.1"/>
    </source>
</evidence>
<keyword evidence="5" id="KW-0521">NADP</keyword>
<dbReference type="AlphaFoldDB" id="A0A1I2TRN6"/>
<dbReference type="InterPro" id="IPR000415">
    <property type="entry name" value="Nitroreductase-like"/>
</dbReference>
<feature type="domain" description="Nitroreductase" evidence="8">
    <location>
        <begin position="7"/>
        <end position="170"/>
    </location>
</feature>
<keyword evidence="4" id="KW-0288">FMN</keyword>
<comment type="similarity">
    <text evidence="2">Belongs to the nitroreductase family.</text>
</comment>
<dbReference type="InterPro" id="IPR026021">
    <property type="entry name" value="YdjA-like"/>
</dbReference>
<evidence type="ECO:0000256" key="4">
    <source>
        <dbReference type="ARBA" id="ARBA00022643"/>
    </source>
</evidence>
<dbReference type="RefSeq" id="WP_089754908.1">
    <property type="nucleotide sequence ID" value="NZ_FOOG01000072.1"/>
</dbReference>
<evidence type="ECO:0000256" key="3">
    <source>
        <dbReference type="ARBA" id="ARBA00022630"/>
    </source>
</evidence>
<name>A0A1I2TRN6_9BACI</name>
<comment type="cofactor">
    <cofactor evidence="1">
        <name>FMN</name>
        <dbReference type="ChEBI" id="CHEBI:58210"/>
    </cofactor>
</comment>
<evidence type="ECO:0000313" key="10">
    <source>
        <dbReference type="Proteomes" id="UP000198897"/>
    </source>
</evidence>
<dbReference type="EMBL" id="FOOG01000072">
    <property type="protein sequence ID" value="SFG65106.1"/>
    <property type="molecule type" value="Genomic_DNA"/>
</dbReference>
<dbReference type="Proteomes" id="UP000198897">
    <property type="component" value="Unassembled WGS sequence"/>
</dbReference>
<keyword evidence="10" id="KW-1185">Reference proteome</keyword>
<dbReference type="CDD" id="cd02135">
    <property type="entry name" value="YdjA-like"/>
    <property type="match status" value="1"/>
</dbReference>
<dbReference type="Gene3D" id="3.40.109.10">
    <property type="entry name" value="NADH Oxidase"/>
    <property type="match status" value="1"/>
</dbReference>
<dbReference type="GO" id="GO:0016491">
    <property type="term" value="F:oxidoreductase activity"/>
    <property type="evidence" value="ECO:0007669"/>
    <property type="project" value="UniProtKB-KW"/>
</dbReference>
<evidence type="ECO:0000256" key="2">
    <source>
        <dbReference type="ARBA" id="ARBA00007118"/>
    </source>
</evidence>
<dbReference type="OrthoDB" id="9804207at2"/>
<gene>
    <name evidence="9" type="ORF">SAMN05216353_17212</name>
</gene>